<dbReference type="EMBL" id="CAMXCT020000148">
    <property type="protein sequence ID" value="CAL1128028.1"/>
    <property type="molecule type" value="Genomic_DNA"/>
</dbReference>
<evidence type="ECO:0000313" key="2">
    <source>
        <dbReference type="EMBL" id="CAL4761965.1"/>
    </source>
</evidence>
<evidence type="ECO:0000313" key="1">
    <source>
        <dbReference type="EMBL" id="CAI3974653.1"/>
    </source>
</evidence>
<reference evidence="2 3" key="2">
    <citation type="submission" date="2024-05" db="EMBL/GenBank/DDBJ databases">
        <authorList>
            <person name="Chen Y."/>
            <person name="Shah S."/>
            <person name="Dougan E. K."/>
            <person name="Thang M."/>
            <person name="Chan C."/>
        </authorList>
    </citation>
    <scope>NUCLEOTIDE SEQUENCE [LARGE SCALE GENOMIC DNA]</scope>
</reference>
<proteinExistence type="predicted"/>
<dbReference type="EMBL" id="CAMXCT010000148">
    <property type="protein sequence ID" value="CAI3974653.1"/>
    <property type="molecule type" value="Genomic_DNA"/>
</dbReference>
<dbReference type="Proteomes" id="UP001152797">
    <property type="component" value="Unassembled WGS sequence"/>
</dbReference>
<sequence length="176" mass="19730">MAFHGECESLWCQTGTRYVRNAAENSFGEFVCKFNRPSSVRPGVKALSAFLESPLPAHLQAKTPEYDPTNFLASKGAHDEHAKQELEALTKKAGHAADNALDYAYNAEIDTTRANEKADLAEIEMENAESWEDYELSLLALLSLVMVGTTGWLYTQYQRWISIKKAMAEHYHGRAL</sequence>
<reference evidence="1" key="1">
    <citation type="submission" date="2022-10" db="EMBL/GenBank/DDBJ databases">
        <authorList>
            <person name="Chen Y."/>
            <person name="Dougan E. K."/>
            <person name="Chan C."/>
            <person name="Rhodes N."/>
            <person name="Thang M."/>
        </authorList>
    </citation>
    <scope>NUCLEOTIDE SEQUENCE</scope>
</reference>
<dbReference type="AlphaFoldDB" id="A0A9P1BJN7"/>
<gene>
    <name evidence="1" type="ORF">C1SCF055_LOCUS3040</name>
</gene>
<evidence type="ECO:0000313" key="3">
    <source>
        <dbReference type="Proteomes" id="UP001152797"/>
    </source>
</evidence>
<comment type="caution">
    <text evidence="1">The sequence shown here is derived from an EMBL/GenBank/DDBJ whole genome shotgun (WGS) entry which is preliminary data.</text>
</comment>
<organism evidence="1">
    <name type="scientific">Cladocopium goreaui</name>
    <dbReference type="NCBI Taxonomy" id="2562237"/>
    <lineage>
        <taxon>Eukaryota</taxon>
        <taxon>Sar</taxon>
        <taxon>Alveolata</taxon>
        <taxon>Dinophyceae</taxon>
        <taxon>Suessiales</taxon>
        <taxon>Symbiodiniaceae</taxon>
        <taxon>Cladocopium</taxon>
    </lineage>
</organism>
<protein>
    <submittedName>
        <fullName evidence="1">Uncharacterized protein</fullName>
    </submittedName>
</protein>
<dbReference type="EMBL" id="CAMXCT030000148">
    <property type="protein sequence ID" value="CAL4761965.1"/>
    <property type="molecule type" value="Genomic_DNA"/>
</dbReference>
<keyword evidence="3" id="KW-1185">Reference proteome</keyword>
<accession>A0A9P1BJN7</accession>
<name>A0A9P1BJN7_9DINO</name>